<keyword evidence="1" id="KW-0812">Transmembrane</keyword>
<keyword evidence="1" id="KW-0472">Membrane</keyword>
<accession>A0A0T6BU48</accession>
<dbReference type="Proteomes" id="UP000036168">
    <property type="component" value="Unassembled WGS sequence"/>
</dbReference>
<dbReference type="GeneID" id="82853873"/>
<proteinExistence type="predicted"/>
<dbReference type="RefSeq" id="WP_046131867.1">
    <property type="nucleotide sequence ID" value="NZ_CP035232.1"/>
</dbReference>
<dbReference type="Proteomes" id="UP000288675">
    <property type="component" value="Chromosome"/>
</dbReference>
<evidence type="ECO:0000256" key="1">
    <source>
        <dbReference type="SAM" id="Phobius"/>
    </source>
</evidence>
<reference evidence="2 5" key="1">
    <citation type="journal article" date="2015" name="Int. J. Syst. Evol. Microbiol.">
        <title>Bacillus glycinifermentans sp. nov., isolated from fermented soybean paste.</title>
        <authorList>
            <person name="Kim S.J."/>
            <person name="Dunlap C.A."/>
            <person name="Kwon S.W."/>
            <person name="Rooney A.P."/>
        </authorList>
    </citation>
    <scope>NUCLEOTIDE SEQUENCE [LARGE SCALE GENOMIC DNA]</scope>
    <source>
        <strain evidence="2 5">GO-13</strain>
    </source>
</reference>
<evidence type="ECO:0000313" key="4">
    <source>
        <dbReference type="EMBL" id="QAT65985.1"/>
    </source>
</evidence>
<evidence type="ECO:0000313" key="2">
    <source>
        <dbReference type="EMBL" id="KRT95070.1"/>
    </source>
</evidence>
<evidence type="ECO:0000313" key="6">
    <source>
        <dbReference type="Proteomes" id="UP000288675"/>
    </source>
</evidence>
<dbReference type="Pfam" id="PF11118">
    <property type="entry name" value="DUF2627"/>
    <property type="match status" value="1"/>
</dbReference>
<dbReference type="EMBL" id="LECW02000004">
    <property type="protein sequence ID" value="KRT95070.1"/>
    <property type="molecule type" value="Genomic_DNA"/>
</dbReference>
<dbReference type="AlphaFoldDB" id="A0A0T6BU48"/>
<keyword evidence="7" id="KW-1185">Reference proteome</keyword>
<name>A0A0T6BU48_9BACI</name>
<reference evidence="3 7" key="4">
    <citation type="submission" date="2023-03" db="EMBL/GenBank/DDBJ databases">
        <title>Agriculturally important microbes genome sequencing.</title>
        <authorList>
            <person name="Dunlap C."/>
        </authorList>
    </citation>
    <scope>NUCLEOTIDE SEQUENCE [LARGE SCALE GENOMIC DNA]</scope>
    <source>
        <strain evidence="3 7">CBP-3203</strain>
    </source>
</reference>
<dbReference type="PATRIC" id="fig|1664069.6.peg.3078"/>
<dbReference type="STRING" id="1664069.BGLY_2866"/>
<protein>
    <submittedName>
        <fullName evidence="3">DUF2627 domain-containing protein</fullName>
    </submittedName>
</protein>
<dbReference type="OrthoDB" id="2989757at2"/>
<dbReference type="EMBL" id="CP035232">
    <property type="protein sequence ID" value="QAT65985.1"/>
    <property type="molecule type" value="Genomic_DNA"/>
</dbReference>
<keyword evidence="1" id="KW-1133">Transmembrane helix</keyword>
<dbReference type="EMBL" id="JARRTL010000008">
    <property type="protein sequence ID" value="MEC0484847.1"/>
    <property type="molecule type" value="Genomic_DNA"/>
</dbReference>
<sequence length="84" mass="9291">MGRLVALLILLIPGCLAALGIKLMRDTVFGVLISPFQILWLQGLTGLICFCLGLYLLGGFILYRDRKRNQVSARFRKKQNGPGA</sequence>
<dbReference type="Proteomes" id="UP001341297">
    <property type="component" value="Unassembled WGS sequence"/>
</dbReference>
<evidence type="ECO:0000313" key="5">
    <source>
        <dbReference type="Proteomes" id="UP000036168"/>
    </source>
</evidence>
<feature type="transmembrane region" description="Helical" evidence="1">
    <location>
        <begin position="41"/>
        <end position="63"/>
    </location>
</feature>
<gene>
    <name evidence="2" type="ORF">AB447_211125</name>
    <name evidence="4" type="ORF">EQZ20_14455</name>
    <name evidence="3" type="ORF">P8828_08280</name>
</gene>
<organism evidence="2 5">
    <name type="scientific">Bacillus glycinifermentans</name>
    <dbReference type="NCBI Taxonomy" id="1664069"/>
    <lineage>
        <taxon>Bacteria</taxon>
        <taxon>Bacillati</taxon>
        <taxon>Bacillota</taxon>
        <taxon>Bacilli</taxon>
        <taxon>Bacillales</taxon>
        <taxon>Bacillaceae</taxon>
        <taxon>Bacillus</taxon>
    </lineage>
</organism>
<dbReference type="KEGG" id="bgy:BGLY_2866"/>
<dbReference type="InterPro" id="IPR020138">
    <property type="entry name" value="Uncharacterised_YqzF"/>
</dbReference>
<reference evidence="2" key="2">
    <citation type="submission" date="2015-10" db="EMBL/GenBank/DDBJ databases">
        <authorList>
            <person name="Dunlap C."/>
        </authorList>
    </citation>
    <scope>NUCLEOTIDE SEQUENCE</scope>
    <source>
        <strain evidence="2">GO-13</strain>
    </source>
</reference>
<reference evidence="4 6" key="3">
    <citation type="submission" date="2019-01" db="EMBL/GenBank/DDBJ databases">
        <title>Genome sequence of Bacillus glycinifermentans SRCM103574.</title>
        <authorList>
            <person name="Kong H.-J."/>
            <person name="Jeong S.-Y."/>
            <person name="Jeong D.-Y."/>
        </authorList>
    </citation>
    <scope>NUCLEOTIDE SEQUENCE [LARGE SCALE GENOMIC DNA]</scope>
    <source>
        <strain evidence="4 6">SRCM103574</strain>
    </source>
</reference>
<evidence type="ECO:0000313" key="3">
    <source>
        <dbReference type="EMBL" id="MEC0484847.1"/>
    </source>
</evidence>
<evidence type="ECO:0000313" key="7">
    <source>
        <dbReference type="Proteomes" id="UP001341297"/>
    </source>
</evidence>